<feature type="domain" description="Glycosyl transferase family 1" evidence="1">
    <location>
        <begin position="177"/>
        <end position="337"/>
    </location>
</feature>
<dbReference type="GO" id="GO:0016757">
    <property type="term" value="F:glycosyltransferase activity"/>
    <property type="evidence" value="ECO:0007669"/>
    <property type="project" value="InterPro"/>
</dbReference>
<evidence type="ECO:0000313" key="4">
    <source>
        <dbReference type="Proteomes" id="UP000006755"/>
    </source>
</evidence>
<evidence type="ECO:0000259" key="1">
    <source>
        <dbReference type="Pfam" id="PF00534"/>
    </source>
</evidence>
<dbReference type="PANTHER" id="PTHR12526:SF636">
    <property type="entry name" value="BLL3647 PROTEIN"/>
    <property type="match status" value="1"/>
</dbReference>
<dbReference type="Pfam" id="PF13439">
    <property type="entry name" value="Glyco_transf_4"/>
    <property type="match status" value="1"/>
</dbReference>
<dbReference type="CDD" id="cd03801">
    <property type="entry name" value="GT4_PimA-like"/>
    <property type="match status" value="1"/>
</dbReference>
<dbReference type="EMBL" id="AMRI01000002">
    <property type="protein sequence ID" value="EKE77469.1"/>
    <property type="molecule type" value="Genomic_DNA"/>
</dbReference>
<comment type="caution">
    <text evidence="3">The sequence shown here is derived from an EMBL/GenBank/DDBJ whole genome shotgun (WGS) entry which is preliminary data.</text>
</comment>
<dbReference type="PANTHER" id="PTHR12526">
    <property type="entry name" value="GLYCOSYLTRANSFERASE"/>
    <property type="match status" value="1"/>
</dbReference>
<dbReference type="Proteomes" id="UP000006755">
    <property type="component" value="Unassembled WGS sequence"/>
</dbReference>
<protein>
    <submittedName>
        <fullName evidence="3">Group 1 glycosyl transferase</fullName>
    </submittedName>
</protein>
<dbReference type="RefSeq" id="WP_008482465.1">
    <property type="nucleotide sequence ID" value="NZ_AMRI01000002.1"/>
</dbReference>
<dbReference type="InterPro" id="IPR028098">
    <property type="entry name" value="Glyco_trans_4-like_N"/>
</dbReference>
<dbReference type="PATRIC" id="fig|745411.4.peg.313"/>
<evidence type="ECO:0000259" key="2">
    <source>
        <dbReference type="Pfam" id="PF13439"/>
    </source>
</evidence>
<dbReference type="GO" id="GO:1901135">
    <property type="term" value="P:carbohydrate derivative metabolic process"/>
    <property type="evidence" value="ECO:0007669"/>
    <property type="project" value="UniProtKB-ARBA"/>
</dbReference>
<proteinExistence type="predicted"/>
<dbReference type="Gene3D" id="3.40.50.2000">
    <property type="entry name" value="Glycogen Phosphorylase B"/>
    <property type="match status" value="2"/>
</dbReference>
<dbReference type="AlphaFoldDB" id="K2K3E5"/>
<reference evidence="3 4" key="1">
    <citation type="journal article" date="2012" name="J. Bacteriol.">
        <title>Genome Sequence of Gallaecimonas xiamenensis Type Strain 3-C-1.</title>
        <authorList>
            <person name="Lai Q."/>
            <person name="Wang L."/>
            <person name="Wang W."/>
            <person name="Shao Z."/>
        </authorList>
    </citation>
    <scope>NUCLEOTIDE SEQUENCE [LARGE SCALE GENOMIC DNA]</scope>
    <source>
        <strain evidence="3 4">3-C-1</strain>
    </source>
</reference>
<dbReference type="STRING" id="745411.B3C1_01620"/>
<accession>K2K3E5</accession>
<sequence>MKLLVISSYKDTWNSVRPEAEMLIGLKDHGIELEVMTQGDADYVRRFEEMGVRVHPYHPKKKFSFASIKYIRKVLKEGGFDAVYCFNNKAICNTNFAALGLPVKLLTYRGQTGNIEKWNPTGYLTHLNPRVDRIVCVAKATEEDLRQHVWGNKNKVCTVYKGHDLAWYQDTPVDLGEFGIPQGAFVMGSVANLRPRKGLPVLMAMTHQLPKDADIHLLLVGGGMDKPEVQAMINASPLKGRIHLAGFRKDAPAIIAACDLSILASTKREGLPKTVIEAMVYGVAPIVSDTGGSAELIEDGVSGIKIAPGDANAMAEGVKRLYQDRAFCREMGEQARLRIDQHFNVRQSSAQLAKVIKETVSGDF</sequence>
<evidence type="ECO:0000313" key="3">
    <source>
        <dbReference type="EMBL" id="EKE77469.1"/>
    </source>
</evidence>
<dbReference type="SUPFAM" id="SSF53756">
    <property type="entry name" value="UDP-Glycosyltransferase/glycogen phosphorylase"/>
    <property type="match status" value="1"/>
</dbReference>
<feature type="domain" description="Glycosyltransferase subfamily 4-like N-terminal" evidence="2">
    <location>
        <begin position="21"/>
        <end position="166"/>
    </location>
</feature>
<keyword evidence="4" id="KW-1185">Reference proteome</keyword>
<name>K2K3E5_9GAMM</name>
<dbReference type="eggNOG" id="COG0438">
    <property type="taxonomic scope" value="Bacteria"/>
</dbReference>
<keyword evidence="3" id="KW-0808">Transferase</keyword>
<dbReference type="Pfam" id="PF00534">
    <property type="entry name" value="Glycos_transf_1"/>
    <property type="match status" value="1"/>
</dbReference>
<gene>
    <name evidence="3" type="ORF">B3C1_01620</name>
</gene>
<dbReference type="InterPro" id="IPR001296">
    <property type="entry name" value="Glyco_trans_1"/>
</dbReference>
<dbReference type="OrthoDB" id="9775208at2"/>
<organism evidence="3 4">
    <name type="scientific">Gallaecimonas xiamenensis 3-C-1</name>
    <dbReference type="NCBI Taxonomy" id="745411"/>
    <lineage>
        <taxon>Bacteria</taxon>
        <taxon>Pseudomonadati</taxon>
        <taxon>Pseudomonadota</taxon>
        <taxon>Gammaproteobacteria</taxon>
        <taxon>Enterobacterales</taxon>
        <taxon>Gallaecimonadaceae</taxon>
        <taxon>Gallaecimonas</taxon>
    </lineage>
</organism>